<evidence type="ECO:0000313" key="3">
    <source>
        <dbReference type="EMBL" id="KAK7957029.1"/>
    </source>
</evidence>
<keyword evidence="2" id="KW-0732">Signal</keyword>
<dbReference type="PANTHER" id="PTHR34618:SF3">
    <property type="entry name" value="GEGH 16 PROTEIN"/>
    <property type="match status" value="1"/>
</dbReference>
<reference evidence="3 4" key="1">
    <citation type="submission" date="2023-01" db="EMBL/GenBank/DDBJ databases">
        <title>Analysis of 21 Apiospora genomes using comparative genomics revels a genus with tremendous synthesis potential of carbohydrate active enzymes and secondary metabolites.</title>
        <authorList>
            <person name="Sorensen T."/>
        </authorList>
    </citation>
    <scope>NUCLEOTIDE SEQUENCE [LARGE SCALE GENOMIC DNA]</scope>
    <source>
        <strain evidence="3 4">CBS 24483</strain>
    </source>
</reference>
<dbReference type="InterPro" id="IPR021476">
    <property type="entry name" value="Egh16-like"/>
</dbReference>
<organism evidence="3 4">
    <name type="scientific">Apiospora aurea</name>
    <dbReference type="NCBI Taxonomy" id="335848"/>
    <lineage>
        <taxon>Eukaryota</taxon>
        <taxon>Fungi</taxon>
        <taxon>Dikarya</taxon>
        <taxon>Ascomycota</taxon>
        <taxon>Pezizomycotina</taxon>
        <taxon>Sordariomycetes</taxon>
        <taxon>Xylariomycetidae</taxon>
        <taxon>Amphisphaeriales</taxon>
        <taxon>Apiosporaceae</taxon>
        <taxon>Apiospora</taxon>
    </lineage>
</organism>
<comment type="caution">
    <text evidence="3">The sequence shown here is derived from an EMBL/GenBank/DDBJ whole genome shotgun (WGS) entry which is preliminary data.</text>
</comment>
<keyword evidence="4" id="KW-1185">Reference proteome</keyword>
<feature type="region of interest" description="Disordered" evidence="1">
    <location>
        <begin position="338"/>
        <end position="365"/>
    </location>
</feature>
<feature type="compositionally biased region" description="Gly residues" evidence="1">
    <location>
        <begin position="131"/>
        <end position="198"/>
    </location>
</feature>
<evidence type="ECO:0000256" key="1">
    <source>
        <dbReference type="SAM" id="MobiDB-lite"/>
    </source>
</evidence>
<feature type="chain" id="PRO_5046380996" description="GEgh 16 protein" evidence="2">
    <location>
        <begin position="18"/>
        <end position="407"/>
    </location>
</feature>
<dbReference type="Pfam" id="PF11327">
    <property type="entry name" value="Egh16-like"/>
    <property type="match status" value="1"/>
</dbReference>
<dbReference type="GeneID" id="92075535"/>
<dbReference type="PANTHER" id="PTHR34618">
    <property type="entry name" value="SURFACE PROTEIN MAS1, PUTATIVE-RELATED"/>
    <property type="match status" value="1"/>
</dbReference>
<feature type="signal peptide" evidence="2">
    <location>
        <begin position="1"/>
        <end position="17"/>
    </location>
</feature>
<feature type="region of interest" description="Disordered" evidence="1">
    <location>
        <begin position="125"/>
        <end position="199"/>
    </location>
</feature>
<dbReference type="EMBL" id="JAQQWE010000004">
    <property type="protein sequence ID" value="KAK7957029.1"/>
    <property type="molecule type" value="Genomic_DNA"/>
</dbReference>
<proteinExistence type="predicted"/>
<evidence type="ECO:0000256" key="2">
    <source>
        <dbReference type="SAM" id="SignalP"/>
    </source>
</evidence>
<evidence type="ECO:0000313" key="4">
    <source>
        <dbReference type="Proteomes" id="UP001391051"/>
    </source>
</evidence>
<gene>
    <name evidence="3" type="ORF">PG986_006251</name>
</gene>
<protein>
    <recommendedName>
        <fullName evidence="5">GEgh 16 protein</fullName>
    </recommendedName>
</protein>
<dbReference type="Proteomes" id="UP001391051">
    <property type="component" value="Unassembled WGS sequence"/>
</dbReference>
<accession>A0ABR1QKA8</accession>
<feature type="compositionally biased region" description="Low complexity" evidence="1">
    <location>
        <begin position="339"/>
        <end position="358"/>
    </location>
</feature>
<dbReference type="RefSeq" id="XP_066702335.1">
    <property type="nucleotide sequence ID" value="XM_066842473.1"/>
</dbReference>
<evidence type="ECO:0008006" key="5">
    <source>
        <dbReference type="Google" id="ProtNLM"/>
    </source>
</evidence>
<feature type="region of interest" description="Disordered" evidence="1">
    <location>
        <begin position="381"/>
        <end position="407"/>
    </location>
</feature>
<sequence length="407" mass="39904">MRSTTAVLSAFLAVAHGQNIISAKGNLGTSKGLQVDPNDPFDMNIIKTSEISANVVNQCGRTVVGNMDVGANTEVALTKGEVTKVTKGSKVQVQISQDNAQMSGGPYTCDLDDQSNAKGATGQIKLQQTNGNGGGNGGNGGGNGGNGGGNKFGGGGGGNPFGGQGGGGGNPFGGQGGGGGNPFGGQGNKFGGGGGGGRFRMRQLEVRHETHSRIGARANTMTLTVTMPKDLECKGASAGNVCTVRCINKQEVGGCFAVQQTDVKALPGSNAPGNIETAQTKDGIETQVLQNKQDFAAAAGAIAEAQGSNNDDQQDQNQGAAVAKAVLAQQQKTGIVKSNAGNQANNGNNNGGNNNNNNNGGGNNGGNGGGNNFGGNGGGNGGNKFGGGGGAGGFGGFGGFGGGRGRN</sequence>
<name>A0ABR1QKA8_9PEZI</name>